<protein>
    <submittedName>
        <fullName evidence="2">Uncharacterized protein</fullName>
    </submittedName>
</protein>
<proteinExistence type="predicted"/>
<dbReference type="AlphaFoldDB" id="A0A4U6WPK1"/>
<organism evidence="2 3">
    <name type="scientific">Setaria viridis</name>
    <name type="common">Green bristlegrass</name>
    <name type="synonym">Setaria italica subsp. viridis</name>
    <dbReference type="NCBI Taxonomy" id="4556"/>
    <lineage>
        <taxon>Eukaryota</taxon>
        <taxon>Viridiplantae</taxon>
        <taxon>Streptophyta</taxon>
        <taxon>Embryophyta</taxon>
        <taxon>Tracheophyta</taxon>
        <taxon>Spermatophyta</taxon>
        <taxon>Magnoliopsida</taxon>
        <taxon>Liliopsida</taxon>
        <taxon>Poales</taxon>
        <taxon>Poaceae</taxon>
        <taxon>PACMAD clade</taxon>
        <taxon>Panicoideae</taxon>
        <taxon>Panicodae</taxon>
        <taxon>Paniceae</taxon>
        <taxon>Cenchrinae</taxon>
        <taxon>Setaria</taxon>
    </lineage>
</organism>
<evidence type="ECO:0000256" key="1">
    <source>
        <dbReference type="SAM" id="MobiDB-lite"/>
    </source>
</evidence>
<feature type="compositionally biased region" description="Basic residues" evidence="1">
    <location>
        <begin position="15"/>
        <end position="27"/>
    </location>
</feature>
<gene>
    <name evidence="2" type="ORF">SEVIR_1G261100v2</name>
</gene>
<reference evidence="2" key="1">
    <citation type="submission" date="2019-03" db="EMBL/GenBank/DDBJ databases">
        <title>WGS assembly of Setaria viridis.</title>
        <authorList>
            <person name="Huang P."/>
            <person name="Jenkins J."/>
            <person name="Grimwood J."/>
            <person name="Barry K."/>
            <person name="Healey A."/>
            <person name="Mamidi S."/>
            <person name="Sreedasyam A."/>
            <person name="Shu S."/>
            <person name="Feldman M."/>
            <person name="Wu J."/>
            <person name="Yu Y."/>
            <person name="Chen C."/>
            <person name="Johnson J."/>
            <person name="Rokhsar D."/>
            <person name="Baxter I."/>
            <person name="Schmutz J."/>
            <person name="Brutnell T."/>
            <person name="Kellogg E."/>
        </authorList>
    </citation>
    <scope>NUCLEOTIDE SEQUENCE [LARGE SCALE GENOMIC DNA]</scope>
</reference>
<dbReference type="Gramene" id="TKW40677">
    <property type="protein sequence ID" value="TKW40677"/>
    <property type="gene ID" value="SEVIR_1G261100v2"/>
</dbReference>
<feature type="region of interest" description="Disordered" evidence="1">
    <location>
        <begin position="1"/>
        <end position="40"/>
    </location>
</feature>
<name>A0A4U6WPK1_SETVI</name>
<feature type="compositionally biased region" description="Basic and acidic residues" evidence="1">
    <location>
        <begin position="28"/>
        <end position="40"/>
    </location>
</feature>
<dbReference type="EMBL" id="CM016552">
    <property type="protein sequence ID" value="TKW40677.1"/>
    <property type="molecule type" value="Genomic_DNA"/>
</dbReference>
<evidence type="ECO:0000313" key="3">
    <source>
        <dbReference type="Proteomes" id="UP000298652"/>
    </source>
</evidence>
<sequence length="40" mass="4477">MVRVAAVEGTPALSSRRRAWRGGRPRMLRQEAIPDNRSDG</sequence>
<dbReference type="Proteomes" id="UP000298652">
    <property type="component" value="Chromosome 1"/>
</dbReference>
<keyword evidence="3" id="KW-1185">Reference proteome</keyword>
<accession>A0A4U6WPK1</accession>
<evidence type="ECO:0000313" key="2">
    <source>
        <dbReference type="EMBL" id="TKW40677.1"/>
    </source>
</evidence>